<keyword evidence="4" id="KW-0255">Endonuclease</keyword>
<dbReference type="InterPro" id="IPR036302">
    <property type="entry name" value="Pyosin/cloacin_T_dom_sf"/>
</dbReference>
<feature type="compositionally biased region" description="Basic and acidic residues" evidence="8">
    <location>
        <begin position="228"/>
        <end position="254"/>
    </location>
</feature>
<evidence type="ECO:0000256" key="7">
    <source>
        <dbReference type="ARBA" id="ARBA00023048"/>
    </source>
</evidence>
<keyword evidence="6" id="KW-0044">Antibiotic</keyword>
<dbReference type="EMBL" id="MOBX01000003">
    <property type="protein sequence ID" value="RON85592.1"/>
    <property type="molecule type" value="Genomic_DNA"/>
</dbReference>
<evidence type="ECO:0000313" key="10">
    <source>
        <dbReference type="EMBL" id="RON85592.1"/>
    </source>
</evidence>
<dbReference type="GO" id="GO:0042742">
    <property type="term" value="P:defense response to bacterium"/>
    <property type="evidence" value="ECO:0007669"/>
    <property type="project" value="UniProtKB-KW"/>
</dbReference>
<dbReference type="GO" id="GO:0031640">
    <property type="term" value="P:killing of cells of another organism"/>
    <property type="evidence" value="ECO:0007669"/>
    <property type="project" value="UniProtKB-KW"/>
</dbReference>
<dbReference type="InterPro" id="IPR003060">
    <property type="entry name" value="Pyocin_killer"/>
</dbReference>
<evidence type="ECO:0000256" key="5">
    <source>
        <dbReference type="ARBA" id="ARBA00022801"/>
    </source>
</evidence>
<dbReference type="GO" id="GO:0004519">
    <property type="term" value="F:endonuclease activity"/>
    <property type="evidence" value="ECO:0007669"/>
    <property type="project" value="UniProtKB-KW"/>
</dbReference>
<keyword evidence="5" id="KW-0378">Hydrolase</keyword>
<feature type="domain" description="Pyosin/cloacin translocation" evidence="9">
    <location>
        <begin position="404"/>
        <end position="538"/>
    </location>
</feature>
<keyword evidence="2" id="KW-0929">Antimicrobial</keyword>
<evidence type="ECO:0000256" key="2">
    <source>
        <dbReference type="ARBA" id="ARBA00022529"/>
    </source>
</evidence>
<reference evidence="10 11" key="1">
    <citation type="submission" date="2016-10" db="EMBL/GenBank/DDBJ databases">
        <title>Comparative genome analysis of multiple Pseudomonas spp. focuses on biocontrol and plant growth promoting traits.</title>
        <authorList>
            <person name="Tao X.-Y."/>
            <person name="Taylor C.G."/>
        </authorList>
    </citation>
    <scope>NUCLEOTIDE SEQUENCE [LARGE SCALE GENOMIC DNA]</scope>
    <source>
        <strain evidence="10 11">28B5</strain>
    </source>
</reference>
<keyword evidence="3" id="KW-0540">Nuclease</keyword>
<comment type="caution">
    <text evidence="10">The sequence shown here is derived from an EMBL/GenBank/DDBJ whole genome shotgun (WGS) entry which is preliminary data.</text>
</comment>
<dbReference type="OrthoDB" id="2067488at2"/>
<evidence type="ECO:0000313" key="11">
    <source>
        <dbReference type="Proteomes" id="UP000285378"/>
    </source>
</evidence>
<proteinExistence type="inferred from homology"/>
<dbReference type="RefSeq" id="WP_123448603.1">
    <property type="nucleotide sequence ID" value="NZ_MOBX01000003.1"/>
</dbReference>
<evidence type="ECO:0000256" key="4">
    <source>
        <dbReference type="ARBA" id="ARBA00022759"/>
    </source>
</evidence>
<dbReference type="Pfam" id="PF21431">
    <property type="entry name" value="Col-Pyo_DNase"/>
    <property type="match status" value="1"/>
</dbReference>
<sequence length="673" mass="73444">MQKPPPFVLTEAVHTTATAPPGMRIHPSTGTTIPNSGRFGPPRNTRRYQQVLQHFTGPLEAEYQGKTTHIPLTIEADLAAARQEVSTHPLPPAASLIRELGVRNTVIQRKSQQLLHETQLSHGFYGSDPTDKTVFQFLSRAQIVDPILSPNGPGMNLWKQSYRAALEARLLAQTLSVLHQQQANVHIWLTTVQANEQAQAAAAEAARQAAERARIAAEQQRQQALADAARRQREQEQRDREREKNALESKAREEAQAKRRAEYEARFKAMRDWLASLDEAKKQRPYAVSVSTVATTPVFTVASGQLATRTATAAAVRAALQNGVATVTTLAAASASAVLVGFAALLFPSPLADGEGQTIPDPLSEFKPDNVTGWMMEFTSFKPEQSRALSVPLSALLPALQDDLYAIAQAGGDIDLPVTLGSKTTQNATEFFVAATNGTTIPSKAPVRLSTFDPGINAYRVYSPDAPSIGMTWIPIVTPGNASTTRPPAGRKIIVYDGTTVAALEGRIDTHPELDAYSFGGFITVFPVESGIPPIFTMFRDRRQDPGVATGNGQVVSGNWLGAASTPQGAPIPAQVADKLRGREFSNFRTFRETFWKLVANDPELKNQFIETNVEEMKGGRAPFVRKIDRQGGQVKFELHHMEHISKGGEVYGIDNIRIATPRQHSEIHRGEN</sequence>
<dbReference type="GO" id="GO:0016787">
    <property type="term" value="F:hydrolase activity"/>
    <property type="evidence" value="ECO:0007669"/>
    <property type="project" value="UniProtKB-KW"/>
</dbReference>
<dbReference type="SUPFAM" id="SSF54060">
    <property type="entry name" value="His-Me finger endonucleases"/>
    <property type="match status" value="1"/>
</dbReference>
<evidence type="ECO:0000256" key="6">
    <source>
        <dbReference type="ARBA" id="ARBA00023022"/>
    </source>
</evidence>
<dbReference type="SUPFAM" id="SSF69369">
    <property type="entry name" value="Cloacin translocation domain"/>
    <property type="match status" value="1"/>
</dbReference>
<name>A0A423MLX8_PSEFL</name>
<protein>
    <submittedName>
        <fullName evidence="10">Colicin transporter</fullName>
    </submittedName>
</protein>
<evidence type="ECO:0000259" key="9">
    <source>
        <dbReference type="Pfam" id="PF06958"/>
    </source>
</evidence>
<dbReference type="GO" id="GO:0005102">
    <property type="term" value="F:signaling receptor binding"/>
    <property type="evidence" value="ECO:0007669"/>
    <property type="project" value="InterPro"/>
</dbReference>
<dbReference type="InterPro" id="IPR037146">
    <property type="entry name" value="Colicin/pyocin_DNase_dom_sf"/>
</dbReference>
<dbReference type="GO" id="GO:0019835">
    <property type="term" value="P:cytolysis"/>
    <property type="evidence" value="ECO:0007669"/>
    <property type="project" value="InterPro"/>
</dbReference>
<evidence type="ECO:0000256" key="1">
    <source>
        <dbReference type="ARBA" id="ARBA00006811"/>
    </source>
</evidence>
<evidence type="ECO:0000256" key="3">
    <source>
        <dbReference type="ARBA" id="ARBA00022722"/>
    </source>
</evidence>
<dbReference type="InterPro" id="IPR016128">
    <property type="entry name" value="Pyosin/cloacin_T_dom"/>
</dbReference>
<dbReference type="Proteomes" id="UP000285378">
    <property type="component" value="Unassembled WGS sequence"/>
</dbReference>
<evidence type="ECO:0000256" key="8">
    <source>
        <dbReference type="SAM" id="MobiDB-lite"/>
    </source>
</evidence>
<keyword evidence="7" id="KW-0078">Bacteriocin</keyword>
<feature type="region of interest" description="Disordered" evidence="8">
    <location>
        <begin position="213"/>
        <end position="254"/>
    </location>
</feature>
<dbReference type="Gene3D" id="3.90.540.10">
    <property type="entry name" value="Colicin/pyocin, DNase domain"/>
    <property type="match status" value="1"/>
</dbReference>
<feature type="compositionally biased region" description="Low complexity" evidence="8">
    <location>
        <begin position="216"/>
        <end position="227"/>
    </location>
</feature>
<dbReference type="PRINTS" id="PR01300">
    <property type="entry name" value="PYOCINKILLER"/>
</dbReference>
<feature type="region of interest" description="Disordered" evidence="8">
    <location>
        <begin position="19"/>
        <end position="41"/>
    </location>
</feature>
<organism evidence="10 11">
    <name type="scientific">Pseudomonas fluorescens</name>
    <dbReference type="NCBI Taxonomy" id="294"/>
    <lineage>
        <taxon>Bacteria</taxon>
        <taxon>Pseudomonadati</taxon>
        <taxon>Pseudomonadota</taxon>
        <taxon>Gammaproteobacteria</taxon>
        <taxon>Pseudomonadales</taxon>
        <taxon>Pseudomonadaceae</taxon>
        <taxon>Pseudomonas</taxon>
    </lineage>
</organism>
<gene>
    <name evidence="10" type="ORF">BK670_03235</name>
</gene>
<dbReference type="AlphaFoldDB" id="A0A423MLX8"/>
<dbReference type="InterPro" id="IPR044925">
    <property type="entry name" value="His-Me_finger_sf"/>
</dbReference>
<comment type="similarity">
    <text evidence="1">Belongs to the colicin/pyosin nuclease family.</text>
</comment>
<accession>A0A423MLX8</accession>
<dbReference type="Pfam" id="PF06958">
    <property type="entry name" value="Pyocin_S"/>
    <property type="match status" value="1"/>
</dbReference>